<dbReference type="SUPFAM" id="SSF53335">
    <property type="entry name" value="S-adenosyl-L-methionine-dependent methyltransferases"/>
    <property type="match status" value="1"/>
</dbReference>
<dbReference type="OrthoDB" id="9805492at2"/>
<dbReference type="CDD" id="cd21153">
    <property type="entry name" value="PUA_RlmI"/>
    <property type="match status" value="1"/>
</dbReference>
<dbReference type="Pfam" id="PF10672">
    <property type="entry name" value="Methyltrans_SAM"/>
    <property type="match status" value="1"/>
</dbReference>
<keyword evidence="6" id="KW-0949">S-adenosyl-L-methionine</keyword>
<name>A0A2K8NBS1_9BACL</name>
<feature type="domain" description="PUA" evidence="9">
    <location>
        <begin position="2"/>
        <end position="87"/>
    </location>
</feature>
<dbReference type="GO" id="GO:0006364">
    <property type="term" value="P:rRNA processing"/>
    <property type="evidence" value="ECO:0007669"/>
    <property type="project" value="UniProtKB-KW"/>
</dbReference>
<dbReference type="CDD" id="cd11572">
    <property type="entry name" value="RlmI_M_like"/>
    <property type="match status" value="1"/>
</dbReference>
<dbReference type="CDD" id="cd02440">
    <property type="entry name" value="AdoMet_MTases"/>
    <property type="match status" value="1"/>
</dbReference>
<dbReference type="Pfam" id="PF17785">
    <property type="entry name" value="PUA_3"/>
    <property type="match status" value="1"/>
</dbReference>
<evidence type="ECO:0000313" key="10">
    <source>
        <dbReference type="EMBL" id="ATY86535.1"/>
    </source>
</evidence>
<evidence type="ECO:0000256" key="2">
    <source>
        <dbReference type="ARBA" id="ARBA00022490"/>
    </source>
</evidence>
<evidence type="ECO:0000259" key="9">
    <source>
        <dbReference type="SMART" id="SM00359"/>
    </source>
</evidence>
<dbReference type="InterPro" id="IPR029063">
    <property type="entry name" value="SAM-dependent_MTases_sf"/>
</dbReference>
<dbReference type="Gene3D" id="2.30.130.10">
    <property type="entry name" value="PUA domain"/>
    <property type="match status" value="1"/>
</dbReference>
<dbReference type="PANTHER" id="PTHR42873">
    <property type="entry name" value="RIBOSOMAL RNA LARGE SUBUNIT METHYLTRANSFERASE"/>
    <property type="match status" value="1"/>
</dbReference>
<proteinExistence type="inferred from homology"/>
<dbReference type="RefSeq" id="WP_100669384.1">
    <property type="nucleotide sequence ID" value="NZ_CP024955.1"/>
</dbReference>
<dbReference type="InterPro" id="IPR015947">
    <property type="entry name" value="PUA-like_sf"/>
</dbReference>
<dbReference type="AlphaFoldDB" id="A0A2K8NBS1"/>
<protein>
    <submittedName>
        <fullName evidence="10">rRNA large subunit methyltransferase I</fullName>
    </submittedName>
</protein>
<dbReference type="InterPro" id="IPR019614">
    <property type="entry name" value="SAM-dep_methyl-trfase"/>
</dbReference>
<dbReference type="GO" id="GO:0003723">
    <property type="term" value="F:RNA binding"/>
    <property type="evidence" value="ECO:0007669"/>
    <property type="project" value="UniProtKB-KW"/>
</dbReference>
<dbReference type="PANTHER" id="PTHR42873:SF1">
    <property type="entry name" value="S-ADENOSYLMETHIONINE-DEPENDENT METHYLTRANSFERASE DOMAIN-CONTAINING PROTEIN"/>
    <property type="match status" value="1"/>
</dbReference>
<gene>
    <name evidence="10" type="ORF">CVV65_09855</name>
</gene>
<evidence type="ECO:0000256" key="1">
    <source>
        <dbReference type="ARBA" id="ARBA00004496"/>
    </source>
</evidence>
<sequence>MGRVVLDKDRKRRLEQGSPWIFRGEVARVEGDPAPGDVVEVVNHQGHFLAKGYINPRSQILVRVLTYRADEPIDASWAARRVDEALAWRERFLAGARSCRLIYGEADFLPGLIVDRFENILVVQVLALGMERLWPWIRQALVDRLAPQGILLRNDVPVREKEGLPLEVRRDYGEVPARVWIEENGLRLAVDVWRGQKTGYFFDQRENRLAIAPLVPGARVLDVFTHTGAFALHALKFGADRVVCVDQSREALDLARENVEANGYAGRAEFVEANAFDELRALVDQARQFDVVILDPPAFAKSRSSLPGAIRGYKEINLRGMKLVRDGGFLVTASCSWHMHRDLFLDTITEAAVDARKILRLVELRGAAKDHPVIHGSEESNYLKFAMFEVRSRG</sequence>
<comment type="subcellular location">
    <subcellularLocation>
        <location evidence="1">Cytoplasm</location>
    </subcellularLocation>
</comment>
<keyword evidence="7" id="KW-0694">RNA-binding</keyword>
<keyword evidence="3" id="KW-0698">rRNA processing</keyword>
<dbReference type="GO" id="GO:0008168">
    <property type="term" value="F:methyltransferase activity"/>
    <property type="evidence" value="ECO:0007669"/>
    <property type="project" value="UniProtKB-KW"/>
</dbReference>
<keyword evidence="5 10" id="KW-0808">Transferase</keyword>
<evidence type="ECO:0000256" key="8">
    <source>
        <dbReference type="ARBA" id="ARBA00038091"/>
    </source>
</evidence>
<dbReference type="PROSITE" id="PS50890">
    <property type="entry name" value="PUA"/>
    <property type="match status" value="1"/>
</dbReference>
<keyword evidence="11" id="KW-1185">Reference proteome</keyword>
<evidence type="ECO:0000256" key="3">
    <source>
        <dbReference type="ARBA" id="ARBA00022552"/>
    </source>
</evidence>
<accession>A0A2K8NBS1</accession>
<dbReference type="SUPFAM" id="SSF88697">
    <property type="entry name" value="PUA domain-like"/>
    <property type="match status" value="1"/>
</dbReference>
<keyword evidence="4 10" id="KW-0489">Methyltransferase</keyword>
<dbReference type="GO" id="GO:0005737">
    <property type="term" value="C:cytoplasm"/>
    <property type="evidence" value="ECO:0007669"/>
    <property type="project" value="UniProtKB-SubCell"/>
</dbReference>
<dbReference type="SMART" id="SM00359">
    <property type="entry name" value="PUA"/>
    <property type="match status" value="1"/>
</dbReference>
<dbReference type="Proteomes" id="UP000231932">
    <property type="component" value="Chromosome"/>
</dbReference>
<evidence type="ECO:0000256" key="5">
    <source>
        <dbReference type="ARBA" id="ARBA00022679"/>
    </source>
</evidence>
<organism evidence="10 11">
    <name type="scientific">Kyrpidia spormannii</name>
    <dbReference type="NCBI Taxonomy" id="2055160"/>
    <lineage>
        <taxon>Bacteria</taxon>
        <taxon>Bacillati</taxon>
        <taxon>Bacillota</taxon>
        <taxon>Bacilli</taxon>
        <taxon>Bacillales</taxon>
        <taxon>Alicyclobacillaceae</taxon>
        <taxon>Kyrpidia</taxon>
    </lineage>
</organism>
<dbReference type="GO" id="GO:0032259">
    <property type="term" value="P:methylation"/>
    <property type="evidence" value="ECO:0007669"/>
    <property type="project" value="UniProtKB-KW"/>
</dbReference>
<dbReference type="Gene3D" id="3.40.50.150">
    <property type="entry name" value="Vaccinia Virus protein VP39"/>
    <property type="match status" value="1"/>
</dbReference>
<evidence type="ECO:0000256" key="6">
    <source>
        <dbReference type="ARBA" id="ARBA00022691"/>
    </source>
</evidence>
<evidence type="ECO:0000256" key="4">
    <source>
        <dbReference type="ARBA" id="ARBA00022603"/>
    </source>
</evidence>
<dbReference type="KEGG" id="kyr:CVV65_09855"/>
<dbReference type="InterPro" id="IPR036974">
    <property type="entry name" value="PUA_sf"/>
</dbReference>
<comment type="similarity">
    <text evidence="8">Belongs to the methyltransferase superfamily. RlmI family.</text>
</comment>
<keyword evidence="2" id="KW-0963">Cytoplasm</keyword>
<dbReference type="Gene3D" id="3.30.750.80">
    <property type="entry name" value="RNA methyltransferase domain (HRMD) like"/>
    <property type="match status" value="1"/>
</dbReference>
<evidence type="ECO:0000313" key="11">
    <source>
        <dbReference type="Proteomes" id="UP000231932"/>
    </source>
</evidence>
<dbReference type="EMBL" id="CP024955">
    <property type="protein sequence ID" value="ATY86535.1"/>
    <property type="molecule type" value="Genomic_DNA"/>
</dbReference>
<evidence type="ECO:0000256" key="7">
    <source>
        <dbReference type="ARBA" id="ARBA00022884"/>
    </source>
</evidence>
<dbReference type="InterPro" id="IPR002478">
    <property type="entry name" value="PUA"/>
</dbReference>
<dbReference type="InterPro" id="IPR041532">
    <property type="entry name" value="RlmI-like_PUA"/>
</dbReference>
<reference evidence="11" key="1">
    <citation type="submission" date="2017-11" db="EMBL/GenBank/DDBJ databases">
        <title>Complete Genome Sequence of Kyrpidia sp. Strain EA-1, a thermophilic, hydrogen-oxidizing Bacterium, isolated from the Azores.</title>
        <authorList>
            <person name="Reiner J.E."/>
            <person name="Lapp C.J."/>
            <person name="Bunk B."/>
            <person name="Gescher J."/>
        </authorList>
    </citation>
    <scope>NUCLEOTIDE SEQUENCE [LARGE SCALE GENOMIC DNA]</scope>
    <source>
        <strain evidence="11">EA-1</strain>
    </source>
</reference>